<dbReference type="OrthoDB" id="39591at2759"/>
<dbReference type="Gene3D" id="1.25.10.10">
    <property type="entry name" value="Leucine-rich Repeat Variant"/>
    <property type="match status" value="1"/>
</dbReference>
<dbReference type="PANTHER" id="PTHR20959:SF1">
    <property type="entry name" value="TRANSPORT AND GOLGI ORGANIZATION PROTEIN 6 HOMOLOG"/>
    <property type="match status" value="1"/>
</dbReference>
<name>A0A8H5MHE4_9AGAR</name>
<dbReference type="InterPro" id="IPR057407">
    <property type="entry name" value="HEAT_TANGO6"/>
</dbReference>
<evidence type="ECO:0000259" key="4">
    <source>
        <dbReference type="Pfam" id="PF23565"/>
    </source>
</evidence>
<sequence>MSAASDLTLALRAGSYLIDSPSTPQPDLKSALLKRLQAYYQCLGSSFDIDDSATVETIQIKTADEALYVVEKAQTVLEAADAVKSSIPLLGTRDLNQLRTLLSITFRWGVDALLSLVISSWPNTYSTSGPRIIDLTSTPDNFYHLSNLVSRQLSLIFPEGVRGSVSNTLITEIIFQKHIADILKPAIALGWLPKSYANETMIPLDQARPLVMRLVELQPPAEAILALGNIISSNSVPHIRRVCGSLMTRQLLRTEGVKGLCAAVFGDSEKVDDVQLDKLQHVAQLLGTAPTGLKPEEYFIKTVPRIMALLRDHLHPAYRRAAAFTLSEMLTGSRSAAAKFILSELHHPFLYPGSNVTVALNDLAVLLANSDPSPQLVSSLLSPIVLSLYSLLFYLDSVRTSDPELRESARSLLVTWARIVSTGVAIDNLWSVFDEGPGQWQSDLKGNIQRSSGPKHSDKLTLFTPEDLKKAENAGDLDTWANIFDHYPDPRHLTAFLVANEKGSEDGNPLRTFLYLQLILQMQNEILDGPKSANLFSKPTQILNFIKQALETTLVSASTLISRKGKSKANAEIRISNRHSNTEGEDDLADEGDSDDDLSDSEAFTAEHEIQETTVTLLLSVLEVNENLSARTEPVLNEIFEALDALVHKAPSAVRAVAREARMVMTARLALSSNTAHRVSNKKGDHPQEVYQKALKLLQDPILPVRAHGLLLLRQLVSSDSKELDSALIPAILEIFLQSVQDDDSYIFLNAVQGLAALVDKFDRRILSRLIHEYTSQLSGLETTNMTQQDIDIRIRLGEALSMVIRRCGEILGTNASSIIPPLLQVVRSGTVPTIIRTSALSLLSDCQNTYALALHPHFVDLAEGMVDLLQVEATPPRSISSAKDALPLMMDNNPTSSNSKLPPLRRAAIHFLSILIRSLTKEAYELFGDTQVLSTELSKRMRITLEYIASTDVDRLVRVMAREASEDLVQLERAKLGL</sequence>
<evidence type="ECO:0000256" key="2">
    <source>
        <dbReference type="SAM" id="MobiDB-lite"/>
    </source>
</evidence>
<protein>
    <recommendedName>
        <fullName evidence="7">RNA polymerase II assembly factor Rtp1 C-terminal domain-containing protein</fullName>
    </recommendedName>
</protein>
<accession>A0A8H5MHE4</accession>
<dbReference type="InterPro" id="IPR019451">
    <property type="entry name" value="Rtp1_C1"/>
</dbReference>
<feature type="compositionally biased region" description="Acidic residues" evidence="2">
    <location>
        <begin position="583"/>
        <end position="599"/>
    </location>
</feature>
<reference evidence="5 6" key="1">
    <citation type="journal article" date="2020" name="ISME J.">
        <title>Uncovering the hidden diversity of litter-decomposition mechanisms in mushroom-forming fungi.</title>
        <authorList>
            <person name="Floudas D."/>
            <person name="Bentzer J."/>
            <person name="Ahren D."/>
            <person name="Johansson T."/>
            <person name="Persson P."/>
            <person name="Tunlid A."/>
        </authorList>
    </citation>
    <scope>NUCLEOTIDE SEQUENCE [LARGE SCALE GENOMIC DNA]</scope>
    <source>
        <strain evidence="5 6">CBS 406.79</strain>
    </source>
</reference>
<dbReference type="SUPFAM" id="SSF48371">
    <property type="entry name" value="ARM repeat"/>
    <property type="match status" value="1"/>
</dbReference>
<evidence type="ECO:0000256" key="1">
    <source>
        <dbReference type="ARBA" id="ARBA00005724"/>
    </source>
</evidence>
<proteinExistence type="inferred from homology"/>
<feature type="domain" description="RNA polymerase II assembly factor Rtp1 C-terminal" evidence="3">
    <location>
        <begin position="691"/>
        <end position="810"/>
    </location>
</feature>
<gene>
    <name evidence="5" type="ORF">D9757_000047</name>
</gene>
<evidence type="ECO:0000313" key="6">
    <source>
        <dbReference type="Proteomes" id="UP000518752"/>
    </source>
</evidence>
<comment type="similarity">
    <text evidence="1">Belongs to the Tango6 family.</text>
</comment>
<dbReference type="Pfam" id="PF10363">
    <property type="entry name" value="RTP1_C1"/>
    <property type="match status" value="1"/>
</dbReference>
<evidence type="ECO:0008006" key="7">
    <source>
        <dbReference type="Google" id="ProtNLM"/>
    </source>
</evidence>
<dbReference type="Proteomes" id="UP000518752">
    <property type="component" value="Unassembled WGS sequence"/>
</dbReference>
<dbReference type="PANTHER" id="PTHR20959">
    <property type="entry name" value="TRANSPORT AND GOLGI ORGANIZATION PROTEIN 6 FAMILY MEMBER"/>
    <property type="match status" value="1"/>
</dbReference>
<dbReference type="EMBL" id="JAACJN010000001">
    <property type="protein sequence ID" value="KAF5393666.1"/>
    <property type="molecule type" value="Genomic_DNA"/>
</dbReference>
<evidence type="ECO:0000259" key="3">
    <source>
        <dbReference type="Pfam" id="PF10363"/>
    </source>
</evidence>
<dbReference type="AlphaFoldDB" id="A0A8H5MHE4"/>
<evidence type="ECO:0000313" key="5">
    <source>
        <dbReference type="EMBL" id="KAF5393666.1"/>
    </source>
</evidence>
<dbReference type="Pfam" id="PF23565">
    <property type="entry name" value="ARM_TANGO6"/>
    <property type="match status" value="1"/>
</dbReference>
<organism evidence="5 6">
    <name type="scientific">Collybiopsis confluens</name>
    <dbReference type="NCBI Taxonomy" id="2823264"/>
    <lineage>
        <taxon>Eukaryota</taxon>
        <taxon>Fungi</taxon>
        <taxon>Dikarya</taxon>
        <taxon>Basidiomycota</taxon>
        <taxon>Agaricomycotina</taxon>
        <taxon>Agaricomycetes</taxon>
        <taxon>Agaricomycetidae</taxon>
        <taxon>Agaricales</taxon>
        <taxon>Marasmiineae</taxon>
        <taxon>Omphalotaceae</taxon>
        <taxon>Collybiopsis</taxon>
    </lineage>
</organism>
<feature type="domain" description="TANGO6 HEAT repeat" evidence="4">
    <location>
        <begin position="251"/>
        <end position="433"/>
    </location>
</feature>
<dbReference type="InterPro" id="IPR016024">
    <property type="entry name" value="ARM-type_fold"/>
</dbReference>
<dbReference type="InterPro" id="IPR011989">
    <property type="entry name" value="ARM-like"/>
</dbReference>
<keyword evidence="6" id="KW-1185">Reference proteome</keyword>
<dbReference type="GO" id="GO:0009306">
    <property type="term" value="P:protein secretion"/>
    <property type="evidence" value="ECO:0007669"/>
    <property type="project" value="TreeGrafter"/>
</dbReference>
<feature type="region of interest" description="Disordered" evidence="2">
    <location>
        <begin position="572"/>
        <end position="599"/>
    </location>
</feature>
<comment type="caution">
    <text evidence="5">The sequence shown here is derived from an EMBL/GenBank/DDBJ whole genome shotgun (WGS) entry which is preliminary data.</text>
</comment>
<dbReference type="InterPro" id="IPR039600">
    <property type="entry name" value="TANGO6/Rtp1"/>
</dbReference>